<dbReference type="NCBIfam" id="NF042915">
    <property type="entry name" value="MAB_1171c_fam"/>
    <property type="match status" value="1"/>
</dbReference>
<evidence type="ECO:0000313" key="3">
    <source>
        <dbReference type="EMBL" id="MBM7814641.1"/>
    </source>
</evidence>
<proteinExistence type="predicted"/>
<feature type="transmembrane region" description="Helical" evidence="1">
    <location>
        <begin position="40"/>
        <end position="59"/>
    </location>
</feature>
<dbReference type="EMBL" id="JAFBCL010000001">
    <property type="protein sequence ID" value="MBM7814641.1"/>
    <property type="molecule type" value="Genomic_DNA"/>
</dbReference>
<comment type="caution">
    <text evidence="3">The sequence shown here is derived from an EMBL/GenBank/DDBJ whole genome shotgun (WGS) entry which is preliminary data.</text>
</comment>
<evidence type="ECO:0000256" key="1">
    <source>
        <dbReference type="SAM" id="Phobius"/>
    </source>
</evidence>
<feature type="transmembrane region" description="Helical" evidence="1">
    <location>
        <begin position="79"/>
        <end position="99"/>
    </location>
</feature>
<dbReference type="InterPro" id="IPR046675">
    <property type="entry name" value="DUF6545"/>
</dbReference>
<gene>
    <name evidence="3" type="ORF">JOE68_005506</name>
</gene>
<organism evidence="3 4">
    <name type="scientific">Saccharothrix algeriensis</name>
    <dbReference type="NCBI Taxonomy" id="173560"/>
    <lineage>
        <taxon>Bacteria</taxon>
        <taxon>Bacillati</taxon>
        <taxon>Actinomycetota</taxon>
        <taxon>Actinomycetes</taxon>
        <taxon>Pseudonocardiales</taxon>
        <taxon>Pseudonocardiaceae</taxon>
        <taxon>Saccharothrix</taxon>
    </lineage>
</organism>
<name>A0ABS2SEH3_9PSEU</name>
<feature type="transmembrane region" description="Helical" evidence="1">
    <location>
        <begin position="6"/>
        <end position="28"/>
    </location>
</feature>
<feature type="domain" description="DUF6545" evidence="2">
    <location>
        <begin position="266"/>
        <end position="400"/>
    </location>
</feature>
<feature type="transmembrane region" description="Helical" evidence="1">
    <location>
        <begin position="194"/>
        <end position="218"/>
    </location>
</feature>
<evidence type="ECO:0000313" key="4">
    <source>
        <dbReference type="Proteomes" id="UP001195724"/>
    </source>
</evidence>
<dbReference type="RefSeq" id="WP_204845262.1">
    <property type="nucleotide sequence ID" value="NZ_JAFBCL010000001.1"/>
</dbReference>
<dbReference type="Pfam" id="PF20182">
    <property type="entry name" value="DUF6545"/>
    <property type="match status" value="1"/>
</dbReference>
<reference evidence="3 4" key="1">
    <citation type="submission" date="2021-01" db="EMBL/GenBank/DDBJ databases">
        <title>Sequencing the genomes of 1000 actinobacteria strains.</title>
        <authorList>
            <person name="Klenk H.-P."/>
        </authorList>
    </citation>
    <scope>NUCLEOTIDE SEQUENCE [LARGE SCALE GENOMIC DNA]</scope>
    <source>
        <strain evidence="3 4">DSM 44581</strain>
    </source>
</reference>
<keyword evidence="4" id="KW-1185">Reference proteome</keyword>
<feature type="transmembrane region" description="Helical" evidence="1">
    <location>
        <begin position="111"/>
        <end position="130"/>
    </location>
</feature>
<keyword evidence="1" id="KW-0812">Transmembrane</keyword>
<protein>
    <submittedName>
        <fullName evidence="3">Multisubunit Na+/H+ antiporter MnhB subunit/AcrR family transcriptional regulator</fullName>
    </submittedName>
</protein>
<dbReference type="InterPro" id="IPR050039">
    <property type="entry name" value="MAB_1171c-like"/>
</dbReference>
<feature type="transmembrane region" description="Helical" evidence="1">
    <location>
        <begin position="224"/>
        <end position="249"/>
    </location>
</feature>
<sequence>MSQHVIAYTFAGTAFAISAVKVCQALRASSDPRSRGMRPVRLTIAVVTALGGLTAGLAAPPVVVRINRVSGVPNLAAPIVHLGIIALAASVQVLLLLWSAGSREGRPRVRWRLWTLAAVGVVLIGLFAAGDVPDERPVDFESYYALQPAVAAYSSLYLITYGVVHLGVARLCLNWSRSSHVAAHPWLRRGLRTVAVSAVCAMGFSAARFLAMAARWFGLDIDALALPLSVLSAQVGLLGFLIGLLLPAYGQPLARVPGRVRAYLWELRAHLLLKPLWAALHPVNPSAVQTVARQERFSVRWRVIRQVMEIHDWLAVIRPYHSPAVARDAERLGRAAGLAGSRLEDLVLACQIRVLVATKPWSTSPIAVPEETDSIATGVTEAVYVAEVSQLTRLAAAYRSPLVDSVARPHLRPAVTGADLP</sequence>
<accession>A0ABS2SEH3</accession>
<feature type="transmembrane region" description="Helical" evidence="1">
    <location>
        <begin position="150"/>
        <end position="173"/>
    </location>
</feature>
<evidence type="ECO:0000259" key="2">
    <source>
        <dbReference type="Pfam" id="PF20182"/>
    </source>
</evidence>
<keyword evidence="1" id="KW-1133">Transmembrane helix</keyword>
<keyword evidence="1" id="KW-0472">Membrane</keyword>
<dbReference type="Proteomes" id="UP001195724">
    <property type="component" value="Unassembled WGS sequence"/>
</dbReference>